<protein>
    <submittedName>
        <fullName evidence="1">Uncharacterized protein</fullName>
    </submittedName>
</protein>
<proteinExistence type="predicted"/>
<organism evidence="1 2">
    <name type="scientific">Pistacia integerrima</name>
    <dbReference type="NCBI Taxonomy" id="434235"/>
    <lineage>
        <taxon>Eukaryota</taxon>
        <taxon>Viridiplantae</taxon>
        <taxon>Streptophyta</taxon>
        <taxon>Embryophyta</taxon>
        <taxon>Tracheophyta</taxon>
        <taxon>Spermatophyta</taxon>
        <taxon>Magnoliopsida</taxon>
        <taxon>eudicotyledons</taxon>
        <taxon>Gunneridae</taxon>
        <taxon>Pentapetalae</taxon>
        <taxon>rosids</taxon>
        <taxon>malvids</taxon>
        <taxon>Sapindales</taxon>
        <taxon>Anacardiaceae</taxon>
        <taxon>Pistacia</taxon>
    </lineage>
</organism>
<sequence length="540" mass="61536">MEYLPFFTTLCSLILLLSMELSSAADMITPRQFIRDGDKLISSSQSFELGFFSPGNSNYRYVGIWYKISPEIVVWVANRKDPIPDRQGALTISNNGSLVLINRNKSIILSSNSSRVPENPVVQLLDSGNLLLRDSNDRSPESYMWQSFDYPSDTLLEGMKLGWNLKTGFERQLTPWKSEDDPAPGESSLRLDISGVPQLVIGTPSRKSVRSGPWNGLQFGGIPMMHNKVFKPMLVHKEDELYYAYEPFDNTVITRLMVDPTGHMQRLEWNEKFREWRIVYSWPYDMCDNYAQCGANAYCRISKTPNCICLKGFETKSEDEWDTPNTMKCVKKSPTESDCRNGEGFQKLSRMKLPDIMWSNQSMNIKECYAECLKNCSCRAYANLNEGGGSSGCLMWFTDLIDMKECSERFTWGQDIFIRVPASELVNDSSKKKRIKIIATVSTASGILILGLVFWKVWKKRKNKGDEEAWLLWNDGRALELMDRPDISSVVFMLANEDVVLPRPREPGFFTERGFSTDTSSSKDKSLTGNYLSVTIEEGR</sequence>
<evidence type="ECO:0000313" key="2">
    <source>
        <dbReference type="Proteomes" id="UP001163603"/>
    </source>
</evidence>
<dbReference type="Proteomes" id="UP001163603">
    <property type="component" value="Chromosome 3"/>
</dbReference>
<dbReference type="EMBL" id="CM047738">
    <property type="protein sequence ID" value="KAJ0044440.1"/>
    <property type="molecule type" value="Genomic_DNA"/>
</dbReference>
<gene>
    <name evidence="1" type="ORF">Pint_04383</name>
</gene>
<comment type="caution">
    <text evidence="1">The sequence shown here is derived from an EMBL/GenBank/DDBJ whole genome shotgun (WGS) entry which is preliminary data.</text>
</comment>
<accession>A0ACC0Z364</accession>
<name>A0ACC0Z364_9ROSI</name>
<evidence type="ECO:0000313" key="1">
    <source>
        <dbReference type="EMBL" id="KAJ0044440.1"/>
    </source>
</evidence>
<keyword evidence="2" id="KW-1185">Reference proteome</keyword>
<reference evidence="2" key="1">
    <citation type="journal article" date="2023" name="G3 (Bethesda)">
        <title>Genome assembly and association tests identify interacting loci associated with vigor, precocity, and sex in interspecific pistachio rootstocks.</title>
        <authorList>
            <person name="Palmer W."/>
            <person name="Jacygrad E."/>
            <person name="Sagayaradj S."/>
            <person name="Cavanaugh K."/>
            <person name="Han R."/>
            <person name="Bertier L."/>
            <person name="Beede B."/>
            <person name="Kafkas S."/>
            <person name="Golino D."/>
            <person name="Preece J."/>
            <person name="Michelmore R."/>
        </authorList>
    </citation>
    <scope>NUCLEOTIDE SEQUENCE [LARGE SCALE GENOMIC DNA]</scope>
</reference>